<feature type="compositionally biased region" description="Basic and acidic residues" evidence="1">
    <location>
        <begin position="83"/>
        <end position="97"/>
    </location>
</feature>
<comment type="caution">
    <text evidence="3">The sequence shown here is derived from an EMBL/GenBank/DDBJ whole genome shotgun (WGS) entry which is preliminary data.</text>
</comment>
<feature type="region of interest" description="Disordered" evidence="1">
    <location>
        <begin position="75"/>
        <end position="97"/>
    </location>
</feature>
<organism evidence="3 4">
    <name type="scientific">Stenotrophomonas nitritireducens</name>
    <dbReference type="NCBI Taxonomy" id="83617"/>
    <lineage>
        <taxon>Bacteria</taxon>
        <taxon>Pseudomonadati</taxon>
        <taxon>Pseudomonadota</taxon>
        <taxon>Gammaproteobacteria</taxon>
        <taxon>Lysobacterales</taxon>
        <taxon>Lysobacteraceae</taxon>
        <taxon>Stenotrophomonas</taxon>
    </lineage>
</organism>
<dbReference type="AlphaFoldDB" id="A0A9D8L2N2"/>
<accession>A0A9D8L2N2</accession>
<protein>
    <submittedName>
        <fullName evidence="3">Uncharacterized protein</fullName>
    </submittedName>
</protein>
<feature type="transmembrane region" description="Helical" evidence="2">
    <location>
        <begin position="40"/>
        <end position="60"/>
    </location>
</feature>
<keyword evidence="2" id="KW-0812">Transmembrane</keyword>
<sequence>MPPAVDATEARAVAMLLRLLLAVAGYQLLTLLWSPPSAGLPGQALTVCGMLTCLVSLELLRRRRLLQQRHLCGQQHGDRRSRRLEFRRHSEGARRLR</sequence>
<feature type="transmembrane region" description="Helical" evidence="2">
    <location>
        <begin position="12"/>
        <end position="34"/>
    </location>
</feature>
<name>A0A9D8L2N2_9GAMM</name>
<reference evidence="3" key="1">
    <citation type="submission" date="2021-02" db="EMBL/GenBank/DDBJ databases">
        <title>Thiocyanate and organic carbon inputs drive convergent selection for specific autotrophic Afipia and Thiobacillus strains within complex microbiomes.</title>
        <authorList>
            <person name="Huddy R.J."/>
            <person name="Sachdeva R."/>
            <person name="Kadzinga F."/>
            <person name="Kantor R.S."/>
            <person name="Harrison S.T.L."/>
            <person name="Banfield J.F."/>
        </authorList>
    </citation>
    <scope>NUCLEOTIDE SEQUENCE</scope>
    <source>
        <strain evidence="3">SCN18_10_11_15_R1_P_69_7</strain>
    </source>
</reference>
<dbReference type="EMBL" id="JAFKMG010001003">
    <property type="protein sequence ID" value="MBN8799896.1"/>
    <property type="molecule type" value="Genomic_DNA"/>
</dbReference>
<evidence type="ECO:0000256" key="1">
    <source>
        <dbReference type="SAM" id="MobiDB-lite"/>
    </source>
</evidence>
<keyword evidence="2" id="KW-0472">Membrane</keyword>
<feature type="non-terminal residue" evidence="3">
    <location>
        <position position="97"/>
    </location>
</feature>
<proteinExistence type="predicted"/>
<dbReference type="Proteomes" id="UP000664815">
    <property type="component" value="Unassembled WGS sequence"/>
</dbReference>
<evidence type="ECO:0000313" key="4">
    <source>
        <dbReference type="Proteomes" id="UP000664815"/>
    </source>
</evidence>
<gene>
    <name evidence="3" type="ORF">J0H45_11190</name>
</gene>
<evidence type="ECO:0000313" key="3">
    <source>
        <dbReference type="EMBL" id="MBN8799896.1"/>
    </source>
</evidence>
<keyword evidence="2" id="KW-1133">Transmembrane helix</keyword>
<evidence type="ECO:0000256" key="2">
    <source>
        <dbReference type="SAM" id="Phobius"/>
    </source>
</evidence>